<dbReference type="PROSITE" id="PS00217">
    <property type="entry name" value="SUGAR_TRANSPORT_2"/>
    <property type="match status" value="1"/>
</dbReference>
<feature type="transmembrane region" description="Helical" evidence="7">
    <location>
        <begin position="315"/>
        <end position="336"/>
    </location>
</feature>
<name>A0A2W1P0P8_PAEXE</name>
<feature type="transmembrane region" description="Helical" evidence="7">
    <location>
        <begin position="289"/>
        <end position="309"/>
    </location>
</feature>
<evidence type="ECO:0000313" key="9">
    <source>
        <dbReference type="EMBL" id="PZE20658.1"/>
    </source>
</evidence>
<dbReference type="Proteomes" id="UP000214746">
    <property type="component" value="Unassembled WGS sequence"/>
</dbReference>
<keyword evidence="4 7" id="KW-0812">Transmembrane</keyword>
<dbReference type="InterPro" id="IPR011701">
    <property type="entry name" value="MFS"/>
</dbReference>
<keyword evidence="2" id="KW-0813">Transport</keyword>
<feature type="transmembrane region" description="Helical" evidence="7">
    <location>
        <begin position="348"/>
        <end position="371"/>
    </location>
</feature>
<feature type="transmembrane region" description="Helical" evidence="7">
    <location>
        <begin position="253"/>
        <end position="277"/>
    </location>
</feature>
<evidence type="ECO:0000256" key="1">
    <source>
        <dbReference type="ARBA" id="ARBA00004651"/>
    </source>
</evidence>
<dbReference type="InterPro" id="IPR036259">
    <property type="entry name" value="MFS_trans_sf"/>
</dbReference>
<dbReference type="Pfam" id="PF07690">
    <property type="entry name" value="MFS_1"/>
    <property type="match status" value="1"/>
</dbReference>
<feature type="transmembrane region" description="Helical" evidence="7">
    <location>
        <begin position="377"/>
        <end position="397"/>
    </location>
</feature>
<comment type="subcellular location">
    <subcellularLocation>
        <location evidence="1">Cell membrane</location>
        <topology evidence="1">Multi-pass membrane protein</topology>
    </subcellularLocation>
</comment>
<evidence type="ECO:0000256" key="7">
    <source>
        <dbReference type="SAM" id="Phobius"/>
    </source>
</evidence>
<organism evidence="9 10">
    <name type="scientific">Paenibacillus xerothermodurans</name>
    <dbReference type="NCBI Taxonomy" id="1977292"/>
    <lineage>
        <taxon>Bacteria</taxon>
        <taxon>Bacillati</taxon>
        <taxon>Bacillota</taxon>
        <taxon>Bacilli</taxon>
        <taxon>Bacillales</taxon>
        <taxon>Paenibacillaceae</taxon>
        <taxon>Paenibacillus</taxon>
    </lineage>
</organism>
<feature type="transmembrane region" description="Helical" evidence="7">
    <location>
        <begin position="224"/>
        <end position="247"/>
    </location>
</feature>
<dbReference type="InterPro" id="IPR050189">
    <property type="entry name" value="MFS_Efflux_Transporters"/>
</dbReference>
<evidence type="ECO:0000256" key="5">
    <source>
        <dbReference type="ARBA" id="ARBA00022989"/>
    </source>
</evidence>
<dbReference type="OrthoDB" id="65739at2"/>
<proteinExistence type="predicted"/>
<dbReference type="AlphaFoldDB" id="A0A2W1P0P8"/>
<feature type="transmembrane region" description="Helical" evidence="7">
    <location>
        <begin position="160"/>
        <end position="178"/>
    </location>
</feature>
<evidence type="ECO:0000256" key="6">
    <source>
        <dbReference type="ARBA" id="ARBA00023136"/>
    </source>
</evidence>
<keyword evidence="5 7" id="KW-1133">Transmembrane helix</keyword>
<dbReference type="GO" id="GO:0005886">
    <property type="term" value="C:plasma membrane"/>
    <property type="evidence" value="ECO:0007669"/>
    <property type="project" value="UniProtKB-SubCell"/>
</dbReference>
<gene>
    <name evidence="9" type="ORF">CBW46_012560</name>
</gene>
<evidence type="ECO:0000313" key="10">
    <source>
        <dbReference type="Proteomes" id="UP000214746"/>
    </source>
</evidence>
<accession>A0A2W1P0P8</accession>
<keyword evidence="6 7" id="KW-0472">Membrane</keyword>
<dbReference type="GO" id="GO:0022857">
    <property type="term" value="F:transmembrane transporter activity"/>
    <property type="evidence" value="ECO:0007669"/>
    <property type="project" value="InterPro"/>
</dbReference>
<keyword evidence="3" id="KW-1003">Cell membrane</keyword>
<dbReference type="PANTHER" id="PTHR43124:SF3">
    <property type="entry name" value="CHLORAMPHENICOL EFFLUX PUMP RV0191"/>
    <property type="match status" value="1"/>
</dbReference>
<feature type="transmembrane region" description="Helical" evidence="7">
    <location>
        <begin position="40"/>
        <end position="62"/>
    </location>
</feature>
<feature type="transmembrane region" description="Helical" evidence="7">
    <location>
        <begin position="128"/>
        <end position="154"/>
    </location>
</feature>
<sequence>MLVVTTLAILLTSIDRQLLPTVLPAIMKDFNLTEVQAGWLNSLNFIGTFVGAMLFGVLADVFGKGYRRSWTWVAAIGVAVAAGIGTFFSRTLGSLQIWRVIMGVGTGGSEPVNVAIIGEWWQKENRGFAVGVHHTGFPFGQFLGPVLMGAIIAVATWREAFVWIPLLGVPIMLAQVMIGTKRNQEKVYGWIRENNMTVPIEEDDSNKLENPFKLMKIALSNRNVASSVAMIFLFLWAEAGVATFMTLHLTERVGLSLAEAAVISGASGLTGWIGQAFWGTLSDHLGRKFSLRIIGLGWTVSVLACIFIDSAVSGWFILIIWGLFRNSPFPVTYALLIDSTPKAAASSMGLMIGIALGLSGFLVAPVAGYFIQTWGWTANYMMLAFACVLAFIPMAMLKETVVRQDN</sequence>
<dbReference type="PROSITE" id="PS50850">
    <property type="entry name" value="MFS"/>
    <property type="match status" value="1"/>
</dbReference>
<dbReference type="Gene3D" id="1.20.1250.20">
    <property type="entry name" value="MFS general substrate transporter like domains"/>
    <property type="match status" value="2"/>
</dbReference>
<evidence type="ECO:0000256" key="4">
    <source>
        <dbReference type="ARBA" id="ARBA00022692"/>
    </source>
</evidence>
<feature type="transmembrane region" description="Helical" evidence="7">
    <location>
        <begin position="69"/>
        <end position="88"/>
    </location>
</feature>
<evidence type="ECO:0000256" key="3">
    <source>
        <dbReference type="ARBA" id="ARBA00022475"/>
    </source>
</evidence>
<dbReference type="EMBL" id="NHRJ02000006">
    <property type="protein sequence ID" value="PZE20658.1"/>
    <property type="molecule type" value="Genomic_DNA"/>
</dbReference>
<feature type="domain" description="Major facilitator superfamily (MFS) profile" evidence="8">
    <location>
        <begin position="1"/>
        <end position="402"/>
    </location>
</feature>
<reference evidence="9" key="1">
    <citation type="submission" date="2018-06" db="EMBL/GenBank/DDBJ databases">
        <title>Paenibacillus xerothermodurans sp. nov. an extremely dry heat resistant spore forming bacterium isolated from the soil of Cape Canaveral, Florida.</title>
        <authorList>
            <person name="Seuylemezian A."/>
            <person name="Kaur N."/>
            <person name="Patil P."/>
            <person name="Patil P."/>
            <person name="Mayilraj S."/>
            <person name="Vaishampayan P."/>
        </authorList>
    </citation>
    <scope>NUCLEOTIDE SEQUENCE [LARGE SCALE GENOMIC DNA]</scope>
    <source>
        <strain evidence="9">ATCC 27380</strain>
    </source>
</reference>
<comment type="caution">
    <text evidence="9">The sequence shown here is derived from an EMBL/GenBank/DDBJ whole genome shotgun (WGS) entry which is preliminary data.</text>
</comment>
<evidence type="ECO:0000256" key="2">
    <source>
        <dbReference type="ARBA" id="ARBA00022448"/>
    </source>
</evidence>
<dbReference type="SUPFAM" id="SSF103473">
    <property type="entry name" value="MFS general substrate transporter"/>
    <property type="match status" value="1"/>
</dbReference>
<dbReference type="PANTHER" id="PTHR43124">
    <property type="entry name" value="PURINE EFFLUX PUMP PBUE"/>
    <property type="match status" value="1"/>
</dbReference>
<dbReference type="InterPro" id="IPR020846">
    <property type="entry name" value="MFS_dom"/>
</dbReference>
<evidence type="ECO:0000259" key="8">
    <source>
        <dbReference type="PROSITE" id="PS50850"/>
    </source>
</evidence>
<dbReference type="InterPro" id="IPR005829">
    <property type="entry name" value="Sugar_transporter_CS"/>
</dbReference>
<keyword evidence="10" id="KW-1185">Reference proteome</keyword>
<protein>
    <submittedName>
        <fullName evidence="9">MFS transporter</fullName>
    </submittedName>
</protein>